<gene>
    <name evidence="3" type="ORF">VE01_04776</name>
</gene>
<reference evidence="4" key="2">
    <citation type="journal article" date="2018" name="Nat. Commun.">
        <title>Extreme sensitivity to ultraviolet light in the fungal pathogen causing white-nose syndrome of bats.</title>
        <authorList>
            <person name="Palmer J.M."/>
            <person name="Drees K.P."/>
            <person name="Foster J.T."/>
            <person name="Lindner D.L."/>
        </authorList>
    </citation>
    <scope>NUCLEOTIDE SEQUENCE [LARGE SCALE GENOMIC DNA]</scope>
    <source>
        <strain evidence="4">UAMH 10579</strain>
    </source>
</reference>
<organism evidence="3 4">
    <name type="scientific">Pseudogymnoascus verrucosus</name>
    <dbReference type="NCBI Taxonomy" id="342668"/>
    <lineage>
        <taxon>Eukaryota</taxon>
        <taxon>Fungi</taxon>
        <taxon>Dikarya</taxon>
        <taxon>Ascomycota</taxon>
        <taxon>Pezizomycotina</taxon>
        <taxon>Leotiomycetes</taxon>
        <taxon>Thelebolales</taxon>
        <taxon>Thelebolaceae</taxon>
        <taxon>Pseudogymnoascus</taxon>
    </lineage>
</organism>
<dbReference type="EMBL" id="KV460224">
    <property type="protein sequence ID" value="OBT97061.1"/>
    <property type="molecule type" value="Genomic_DNA"/>
</dbReference>
<evidence type="ECO:0000313" key="4">
    <source>
        <dbReference type="Proteomes" id="UP000091956"/>
    </source>
</evidence>
<evidence type="ECO:0000256" key="1">
    <source>
        <dbReference type="SAM" id="MobiDB-lite"/>
    </source>
</evidence>
<dbReference type="PROSITE" id="PS50222">
    <property type="entry name" value="EF_HAND_2"/>
    <property type="match status" value="1"/>
</dbReference>
<feature type="compositionally biased region" description="Low complexity" evidence="1">
    <location>
        <begin position="195"/>
        <end position="213"/>
    </location>
</feature>
<dbReference type="OrthoDB" id="7873042at2759"/>
<dbReference type="RefSeq" id="XP_018130794.1">
    <property type="nucleotide sequence ID" value="XM_018274244.2"/>
</dbReference>
<dbReference type="InterPro" id="IPR002048">
    <property type="entry name" value="EF_hand_dom"/>
</dbReference>
<sequence>MSLPFHCTSCTFPIPPTSPRISCNTCPSHFCASCYILSRSPGPHLASHPSLLYEYSGYPPRTPPELPPRPPLQPINTAASTQRRPVSTQLPLASLKQVGGEGLPPQRYPPQPSVSASTTPPPFASPHAASPQTSHAPPAPEIPSSASSQTNYAAPSESTNTVLPEAGPSRSSPYAYTSRSNSTPGPQTPQYTYEPSQGPVPSQPQQQQKYQQPPQQPPRPQLQQTHSAASTGWQPFYNNTAPTAFGMAFFNEIFNHLDTNRTGLLLPEQYSGFLDIIGYSLEQNAWKNQMSKPVFGYNPQDFADYQLRQEYINFSIDHVMAPRPPSAPNTDIRSSFSSLRNIVPPSFSKILDSIPTGNSISGNQMPLLTRRGFIDHCANEFLYYPNDGFNCVTKAARHYGIWRELGEMPRNVFPVVAPQELLDRVKIINIEAARKAEDLLAAKTIEANIAAKGRRNALNLIGGDRWEYI</sequence>
<dbReference type="GeneID" id="28838162"/>
<feature type="domain" description="EF-hand" evidence="2">
    <location>
        <begin position="245"/>
        <end position="280"/>
    </location>
</feature>
<evidence type="ECO:0000313" key="3">
    <source>
        <dbReference type="EMBL" id="OBT97061.1"/>
    </source>
</evidence>
<protein>
    <recommendedName>
        <fullName evidence="2">EF-hand domain-containing protein</fullName>
    </recommendedName>
</protein>
<keyword evidence="4" id="KW-1185">Reference proteome</keyword>
<evidence type="ECO:0000259" key="2">
    <source>
        <dbReference type="PROSITE" id="PS50222"/>
    </source>
</evidence>
<reference evidence="3 4" key="1">
    <citation type="submission" date="2016-03" db="EMBL/GenBank/DDBJ databases">
        <title>Comparative genomics of Pseudogymnoascus destructans, the fungus causing white-nose syndrome of bats.</title>
        <authorList>
            <person name="Palmer J.M."/>
            <person name="Drees K.P."/>
            <person name="Foster J.T."/>
            <person name="Lindner D.L."/>
        </authorList>
    </citation>
    <scope>NUCLEOTIDE SEQUENCE [LARGE SCALE GENOMIC DNA]</scope>
    <source>
        <strain evidence="3 4">UAMH 10579</strain>
    </source>
</reference>
<dbReference type="GO" id="GO:0005509">
    <property type="term" value="F:calcium ion binding"/>
    <property type="evidence" value="ECO:0007669"/>
    <property type="project" value="InterPro"/>
</dbReference>
<name>A0A1B8GMJ4_9PEZI</name>
<feature type="compositionally biased region" description="Polar residues" evidence="1">
    <location>
        <begin position="225"/>
        <end position="235"/>
    </location>
</feature>
<proteinExistence type="predicted"/>
<dbReference type="STRING" id="342668.A0A1B8GMJ4"/>
<dbReference type="Proteomes" id="UP000091956">
    <property type="component" value="Unassembled WGS sequence"/>
</dbReference>
<feature type="region of interest" description="Disordered" evidence="1">
    <location>
        <begin position="59"/>
        <end position="235"/>
    </location>
</feature>
<feature type="compositionally biased region" description="Polar residues" evidence="1">
    <location>
        <begin position="169"/>
        <end position="194"/>
    </location>
</feature>
<accession>A0A1B8GMJ4</accession>
<feature type="compositionally biased region" description="Pro residues" evidence="1">
    <location>
        <begin position="60"/>
        <end position="73"/>
    </location>
</feature>
<feature type="compositionally biased region" description="Polar residues" evidence="1">
    <location>
        <begin position="75"/>
        <end position="91"/>
    </location>
</feature>
<dbReference type="AlphaFoldDB" id="A0A1B8GMJ4"/>
<feature type="compositionally biased region" description="Polar residues" evidence="1">
    <location>
        <begin position="149"/>
        <end position="162"/>
    </location>
</feature>